<feature type="transmembrane region" description="Helical" evidence="1">
    <location>
        <begin position="142"/>
        <end position="165"/>
    </location>
</feature>
<gene>
    <name evidence="2" type="ORF">OBRU01_22039</name>
</gene>
<accession>A0A0L7KTC9</accession>
<comment type="caution">
    <text evidence="2">The sequence shown here is derived from an EMBL/GenBank/DDBJ whole genome shotgun (WGS) entry which is preliminary data.</text>
</comment>
<evidence type="ECO:0000256" key="1">
    <source>
        <dbReference type="SAM" id="Phobius"/>
    </source>
</evidence>
<keyword evidence="1" id="KW-0472">Membrane</keyword>
<organism evidence="2 3">
    <name type="scientific">Operophtera brumata</name>
    <name type="common">Winter moth</name>
    <name type="synonym">Phalaena brumata</name>
    <dbReference type="NCBI Taxonomy" id="104452"/>
    <lineage>
        <taxon>Eukaryota</taxon>
        <taxon>Metazoa</taxon>
        <taxon>Ecdysozoa</taxon>
        <taxon>Arthropoda</taxon>
        <taxon>Hexapoda</taxon>
        <taxon>Insecta</taxon>
        <taxon>Pterygota</taxon>
        <taxon>Neoptera</taxon>
        <taxon>Endopterygota</taxon>
        <taxon>Lepidoptera</taxon>
        <taxon>Glossata</taxon>
        <taxon>Ditrysia</taxon>
        <taxon>Geometroidea</taxon>
        <taxon>Geometridae</taxon>
        <taxon>Larentiinae</taxon>
        <taxon>Operophtera</taxon>
    </lineage>
</organism>
<evidence type="ECO:0000313" key="3">
    <source>
        <dbReference type="Proteomes" id="UP000037510"/>
    </source>
</evidence>
<keyword evidence="3" id="KW-1185">Reference proteome</keyword>
<reference evidence="2 3" key="1">
    <citation type="journal article" date="2015" name="Genome Biol. Evol.">
        <title>The genome of winter moth (Operophtera brumata) provides a genomic perspective on sexual dimorphism and phenology.</title>
        <authorList>
            <person name="Derks M.F."/>
            <person name="Smit S."/>
            <person name="Salis L."/>
            <person name="Schijlen E."/>
            <person name="Bossers A."/>
            <person name="Mateman C."/>
            <person name="Pijl A.S."/>
            <person name="de Ridder D."/>
            <person name="Groenen M.A."/>
            <person name="Visser M.E."/>
            <person name="Megens H.J."/>
        </authorList>
    </citation>
    <scope>NUCLEOTIDE SEQUENCE [LARGE SCALE GENOMIC DNA]</scope>
    <source>
        <strain evidence="2">WM2013NL</strain>
        <tissue evidence="2">Head and thorax</tissue>
    </source>
</reference>
<protein>
    <submittedName>
        <fullName evidence="2">Uncharacterized protein</fullName>
    </submittedName>
</protein>
<dbReference type="EMBL" id="JTDY01006107">
    <property type="protein sequence ID" value="KOB66279.1"/>
    <property type="molecule type" value="Genomic_DNA"/>
</dbReference>
<sequence>MENIKKSKRVALGIIEDAKEIINVDLDVTIDVEGAVPSTSNEKAKRPKEIVKYDRITFNTTAVLHHYPQITENENKKASKKSDLNLPLVNSENNNGIQVSNKKDNVNNNKAKVNEDDKIGLINESLKFAEEKLEFNPPNSSVLTAWLVIASGVVISMVMLAVVLWRFSCFEDYTR</sequence>
<dbReference type="AlphaFoldDB" id="A0A0L7KTC9"/>
<evidence type="ECO:0000313" key="2">
    <source>
        <dbReference type="EMBL" id="KOB66279.1"/>
    </source>
</evidence>
<keyword evidence="1" id="KW-0812">Transmembrane</keyword>
<name>A0A0L7KTC9_OPEBR</name>
<proteinExistence type="predicted"/>
<dbReference type="Proteomes" id="UP000037510">
    <property type="component" value="Unassembled WGS sequence"/>
</dbReference>
<keyword evidence="1" id="KW-1133">Transmembrane helix</keyword>